<sequence length="137" mass="15657">MKQLVLFCLILITVLSCKQLDQDPVTADPLYRKWKLIETKSRTGDWETASYQSVIEFRPNGRILNHTNGRPCCSPVQVDRQLNTLKVTQIYACPEALCVKLSAYQIVSLTANELILDSVYEYTNLNGHVSMKYILMN</sequence>
<dbReference type="OrthoDB" id="956865at2"/>
<evidence type="ECO:0000313" key="2">
    <source>
        <dbReference type="Proteomes" id="UP000271925"/>
    </source>
</evidence>
<reference evidence="1 2" key="1">
    <citation type="submission" date="2018-11" db="EMBL/GenBank/DDBJ databases">
        <authorList>
            <person name="Zhou Z."/>
            <person name="Wang G."/>
        </authorList>
    </citation>
    <scope>NUCLEOTIDE SEQUENCE [LARGE SCALE GENOMIC DNA]</scope>
    <source>
        <strain evidence="1 2">KCTC52004</strain>
    </source>
</reference>
<protein>
    <recommendedName>
        <fullName evidence="3">Lipocalin-like domain-containing protein</fullName>
    </recommendedName>
</protein>
<proteinExistence type="predicted"/>
<dbReference type="RefSeq" id="WP_124876520.1">
    <property type="nucleotide sequence ID" value="NZ_RQJO01000009.1"/>
</dbReference>
<name>A0A3P1BMU5_9BACT</name>
<accession>A0A3P1BMU5</accession>
<comment type="caution">
    <text evidence="1">The sequence shown here is derived from an EMBL/GenBank/DDBJ whole genome shotgun (WGS) entry which is preliminary data.</text>
</comment>
<dbReference type="PROSITE" id="PS51257">
    <property type="entry name" value="PROKAR_LIPOPROTEIN"/>
    <property type="match status" value="1"/>
</dbReference>
<dbReference type="AlphaFoldDB" id="A0A3P1BMU5"/>
<gene>
    <name evidence="1" type="ORF">EHT25_17970</name>
</gene>
<dbReference type="EMBL" id="RQJO01000009">
    <property type="protein sequence ID" value="RRB02358.1"/>
    <property type="molecule type" value="Genomic_DNA"/>
</dbReference>
<evidence type="ECO:0008006" key="3">
    <source>
        <dbReference type="Google" id="ProtNLM"/>
    </source>
</evidence>
<evidence type="ECO:0000313" key="1">
    <source>
        <dbReference type="EMBL" id="RRB02358.1"/>
    </source>
</evidence>
<keyword evidence="2" id="KW-1185">Reference proteome</keyword>
<dbReference type="Proteomes" id="UP000271925">
    <property type="component" value="Unassembled WGS sequence"/>
</dbReference>
<organism evidence="1 2">
    <name type="scientific">Larkinella rosea</name>
    <dbReference type="NCBI Taxonomy" id="2025312"/>
    <lineage>
        <taxon>Bacteria</taxon>
        <taxon>Pseudomonadati</taxon>
        <taxon>Bacteroidota</taxon>
        <taxon>Cytophagia</taxon>
        <taxon>Cytophagales</taxon>
        <taxon>Spirosomataceae</taxon>
        <taxon>Larkinella</taxon>
    </lineage>
</organism>